<dbReference type="Gene3D" id="3.20.20.80">
    <property type="entry name" value="Glycosidases"/>
    <property type="match status" value="1"/>
</dbReference>
<accession>A0AAV2TT42</accession>
<protein>
    <recommendedName>
        <fullName evidence="1">Cytosolic endo-beta-N-acetylglucosaminidase TIM barrel domain-containing protein</fullName>
    </recommendedName>
</protein>
<dbReference type="PANTHER" id="PTHR13246">
    <property type="entry name" value="ENDO BETA N-ACETYLGLUCOSAMINIDASE"/>
    <property type="match status" value="1"/>
</dbReference>
<evidence type="ECO:0000259" key="1">
    <source>
        <dbReference type="Pfam" id="PF03644"/>
    </source>
</evidence>
<dbReference type="PANTHER" id="PTHR13246:SF1">
    <property type="entry name" value="CYTOSOLIC ENDO-BETA-N-ACETYLGLUCOSAMINIDASE"/>
    <property type="match status" value="1"/>
</dbReference>
<dbReference type="GO" id="GO:0005829">
    <property type="term" value="C:cytosol"/>
    <property type="evidence" value="ECO:0007669"/>
    <property type="project" value="UniProtKB-SubCell"/>
</dbReference>
<dbReference type="InterPro" id="IPR032979">
    <property type="entry name" value="ENGase"/>
</dbReference>
<feature type="domain" description="Cytosolic endo-beta-N-acetylglucosaminidase TIM barrel" evidence="1">
    <location>
        <begin position="62"/>
        <end position="332"/>
    </location>
</feature>
<dbReference type="AlphaFoldDB" id="A0AAV2TT42"/>
<evidence type="ECO:0000313" key="3">
    <source>
        <dbReference type="Proteomes" id="UP001497525"/>
    </source>
</evidence>
<dbReference type="Proteomes" id="UP001497525">
    <property type="component" value="Unassembled WGS sequence"/>
</dbReference>
<dbReference type="EMBL" id="CAXLJL010000745">
    <property type="protein sequence ID" value="CAL5140579.1"/>
    <property type="molecule type" value="Genomic_DNA"/>
</dbReference>
<dbReference type="InterPro" id="IPR005201">
    <property type="entry name" value="TIM_ENGase"/>
</dbReference>
<comment type="caution">
    <text evidence="2">The sequence shown here is derived from an EMBL/GenBank/DDBJ whole genome shotgun (WGS) entry which is preliminary data.</text>
</comment>
<dbReference type="Pfam" id="PF03644">
    <property type="entry name" value="Glyco_hydro_85"/>
    <property type="match status" value="1"/>
</dbReference>
<sequence length="620" mass="70003">MKDCAPIDSLDALLSWKPDPDYLVNLSPLVNCDYLLDEAGYAHRNTPSASQVVYCHDMAGNYHETDRNLTFTTSFPAFRFFRWHLIDIFVYFSHHLITVPPISWINLAHRQGVRVYGTFILESDQCKAYREVFINPSESSRLDHSALAFRLDQLRRLGGFEGWLMNFEVSLPQDKKEATRLRIREFLSLLRKLGSDVIWYDALTWSGPLIWQNSLTVENEPFFKVADGLFLNYCWNQDKLRDSQERAGSSEASSRIFVGVDCFGRGCPGGGGFQTCKALNMILDVMVTRSDRPLSVALFAPGWAYEKSDLSSTESNPAESHALVASRDLKFWSLIAPYLHRIRGMSMGCTVLYRPAIPRLPVLQTLESAKESCQSGLLLRSTCCSGQGFFPTIGYYGSCMNWQQLIPTGRQCFESPDKNRGDNMLSQKPEFTAIQVLSSGICKPTGNCLLICPTQERRSKGSAVSFMELFSFGPHNYISNVSFLNLSISPVDLNESENTDTFKESINLHLFVDFADGPSSTTDLLCSSPKGAKTERQMLAPYSTSVGTHDSRVWISYTFSFNQLVRSEISDLIELRRIGLRWKIPAEDSGGYDQVKRGFMLGLFELRDSNWMITPNSLTR</sequence>
<reference evidence="2" key="1">
    <citation type="submission" date="2024-06" db="EMBL/GenBank/DDBJ databases">
        <authorList>
            <person name="Liu X."/>
            <person name="Lenzi L."/>
            <person name="Haldenby T S."/>
            <person name="Uol C."/>
        </authorList>
    </citation>
    <scope>NUCLEOTIDE SEQUENCE</scope>
</reference>
<dbReference type="GO" id="GO:0033925">
    <property type="term" value="F:mannosyl-glycoprotein endo-beta-N-acetylglucosaminidase activity"/>
    <property type="evidence" value="ECO:0007669"/>
    <property type="project" value="UniProtKB-EC"/>
</dbReference>
<organism evidence="2 3">
    <name type="scientific">Calicophoron daubneyi</name>
    <name type="common">Rumen fluke</name>
    <name type="synonym">Paramphistomum daubneyi</name>
    <dbReference type="NCBI Taxonomy" id="300641"/>
    <lineage>
        <taxon>Eukaryota</taxon>
        <taxon>Metazoa</taxon>
        <taxon>Spiralia</taxon>
        <taxon>Lophotrochozoa</taxon>
        <taxon>Platyhelminthes</taxon>
        <taxon>Trematoda</taxon>
        <taxon>Digenea</taxon>
        <taxon>Plagiorchiida</taxon>
        <taxon>Pronocephalata</taxon>
        <taxon>Paramphistomoidea</taxon>
        <taxon>Paramphistomidae</taxon>
        <taxon>Calicophoron</taxon>
    </lineage>
</organism>
<gene>
    <name evidence="2" type="ORF">CDAUBV1_LOCUS15886</name>
</gene>
<evidence type="ECO:0000313" key="2">
    <source>
        <dbReference type="EMBL" id="CAL5140579.1"/>
    </source>
</evidence>
<proteinExistence type="predicted"/>
<name>A0AAV2TT42_CALDB</name>